<dbReference type="PROSITE" id="PS50110">
    <property type="entry name" value="RESPONSE_REGULATORY"/>
    <property type="match status" value="1"/>
</dbReference>
<dbReference type="GO" id="GO:0003700">
    <property type="term" value="F:DNA-binding transcription factor activity"/>
    <property type="evidence" value="ECO:0007669"/>
    <property type="project" value="InterPro"/>
</dbReference>
<evidence type="ECO:0000313" key="12">
    <source>
        <dbReference type="EMBL" id="KAB2390000.1"/>
    </source>
</evidence>
<accession>A0A6L3W6P7</accession>
<dbReference type="InterPro" id="IPR036388">
    <property type="entry name" value="WH-like_DNA-bd_sf"/>
</dbReference>
<evidence type="ECO:0000256" key="9">
    <source>
        <dbReference type="PIRNR" id="PIRNR006171"/>
    </source>
</evidence>
<keyword evidence="4 9" id="KW-0902">Two-component regulatory system</keyword>
<dbReference type="InterPro" id="IPR036390">
    <property type="entry name" value="WH_DNA-bd_sf"/>
</dbReference>
<dbReference type="InterPro" id="IPR005471">
    <property type="entry name" value="Tscrpt_reg_IclR_N"/>
</dbReference>
<dbReference type="InterPro" id="IPR011006">
    <property type="entry name" value="CheY-like_superfamily"/>
</dbReference>
<dbReference type="InterPro" id="IPR051271">
    <property type="entry name" value="2C-system_Tx_regulators"/>
</dbReference>
<evidence type="ECO:0000259" key="11">
    <source>
        <dbReference type="PROSITE" id="PS50110"/>
    </source>
</evidence>
<keyword evidence="2 9" id="KW-0963">Cytoplasm</keyword>
<evidence type="ECO:0000256" key="5">
    <source>
        <dbReference type="ARBA" id="ARBA00023015"/>
    </source>
</evidence>
<evidence type="ECO:0000256" key="3">
    <source>
        <dbReference type="ARBA" id="ARBA00022553"/>
    </source>
</evidence>
<dbReference type="GO" id="GO:0003677">
    <property type="term" value="F:DNA binding"/>
    <property type="evidence" value="ECO:0007669"/>
    <property type="project" value="UniProtKB-KW"/>
</dbReference>
<dbReference type="SUPFAM" id="SSF52172">
    <property type="entry name" value="CheY-like"/>
    <property type="match status" value="1"/>
</dbReference>
<sequence length="229" mass="24670">MSEPAEISVLVVDDDFRVAEVHSQLVRAVPGFRVAGRAGSAAEARAMAAELRPDLVLLDVYLPDESGLNLLGQLEADVILATAAADAESVRTALSGGVYHYLIKPFTGAHLAERLTAYLRFRKQIGVSGHLSQADIDEALRTLYGAPGTPRPAKRGHAQITSQLVMEALERSDGPRSAAEIGTEIGISRTTAQRYLASLAQAGKVRVTLRYGSTGRPEHEYAWRPDQAR</sequence>
<keyword evidence="7 9" id="KW-0010">Activator</keyword>
<organism evidence="12 13">
    <name type="scientific">Actinomadura montaniterrae</name>
    <dbReference type="NCBI Taxonomy" id="1803903"/>
    <lineage>
        <taxon>Bacteria</taxon>
        <taxon>Bacillati</taxon>
        <taxon>Actinomycetota</taxon>
        <taxon>Actinomycetes</taxon>
        <taxon>Streptosporangiales</taxon>
        <taxon>Thermomonosporaceae</taxon>
        <taxon>Actinomadura</taxon>
    </lineage>
</organism>
<feature type="domain" description="Response regulatory" evidence="11">
    <location>
        <begin position="8"/>
        <end position="119"/>
    </location>
</feature>
<dbReference type="Gene3D" id="1.10.10.10">
    <property type="entry name" value="Winged helix-like DNA-binding domain superfamily/Winged helix DNA-binding domain"/>
    <property type="match status" value="1"/>
</dbReference>
<proteinExistence type="predicted"/>
<dbReference type="Gene3D" id="3.40.50.2300">
    <property type="match status" value="1"/>
</dbReference>
<dbReference type="AlphaFoldDB" id="A0A6L3W6P7"/>
<evidence type="ECO:0000256" key="4">
    <source>
        <dbReference type="ARBA" id="ARBA00023012"/>
    </source>
</evidence>
<keyword evidence="5 9" id="KW-0805">Transcription regulation</keyword>
<keyword evidence="6 9" id="KW-0238">DNA-binding</keyword>
<evidence type="ECO:0000256" key="1">
    <source>
        <dbReference type="ARBA" id="ARBA00004496"/>
    </source>
</evidence>
<dbReference type="PIRSF" id="PIRSF006171">
    <property type="entry name" value="RR_citrat_malat"/>
    <property type="match status" value="1"/>
</dbReference>
<dbReference type="EMBL" id="WBMR01000002">
    <property type="protein sequence ID" value="KAB2390000.1"/>
    <property type="molecule type" value="Genomic_DNA"/>
</dbReference>
<reference evidence="12 13" key="1">
    <citation type="submission" date="2019-09" db="EMBL/GenBank/DDBJ databases">
        <title>Actinomadura physcomitrii sp. nov., a novel actinomycete isolated from moss [Physcomitrium sphaericum (Ludw) Fuernr].</title>
        <authorList>
            <person name="Liu C."/>
            <person name="Zhuang X."/>
        </authorList>
    </citation>
    <scope>NUCLEOTIDE SEQUENCE [LARGE SCALE GENOMIC DNA]</scope>
    <source>
        <strain evidence="12 13">CYP1-1B</strain>
    </source>
</reference>
<comment type="caution">
    <text evidence="12">The sequence shown here is derived from an EMBL/GenBank/DDBJ whole genome shotgun (WGS) entry which is preliminary data.</text>
</comment>
<name>A0A6L3W6P7_9ACTN</name>
<evidence type="ECO:0000256" key="8">
    <source>
        <dbReference type="ARBA" id="ARBA00023163"/>
    </source>
</evidence>
<dbReference type="RefSeq" id="WP_151538027.1">
    <property type="nucleotide sequence ID" value="NZ_WBMR01000002.1"/>
</dbReference>
<evidence type="ECO:0000256" key="7">
    <source>
        <dbReference type="ARBA" id="ARBA00023159"/>
    </source>
</evidence>
<dbReference type="SUPFAM" id="SSF46785">
    <property type="entry name" value="Winged helix' DNA-binding domain"/>
    <property type="match status" value="1"/>
</dbReference>
<evidence type="ECO:0000256" key="2">
    <source>
        <dbReference type="ARBA" id="ARBA00022490"/>
    </source>
</evidence>
<dbReference type="Pfam" id="PF00072">
    <property type="entry name" value="Response_reg"/>
    <property type="match status" value="1"/>
</dbReference>
<dbReference type="PANTHER" id="PTHR45526">
    <property type="entry name" value="TRANSCRIPTIONAL REGULATORY PROTEIN DPIA"/>
    <property type="match status" value="1"/>
</dbReference>
<keyword evidence="13" id="KW-1185">Reference proteome</keyword>
<protein>
    <recommendedName>
        <fullName evidence="9">Transcriptional regulatory protein</fullName>
    </recommendedName>
</protein>
<gene>
    <name evidence="12" type="ORF">F9B16_01790</name>
</gene>
<dbReference type="PANTHER" id="PTHR45526:SF1">
    <property type="entry name" value="TRANSCRIPTIONAL REGULATORY PROTEIN DCUR-RELATED"/>
    <property type="match status" value="1"/>
</dbReference>
<dbReference type="Proteomes" id="UP000483004">
    <property type="component" value="Unassembled WGS sequence"/>
</dbReference>
<evidence type="ECO:0000256" key="10">
    <source>
        <dbReference type="PROSITE-ProRule" id="PRU00169"/>
    </source>
</evidence>
<dbReference type="GO" id="GO:0000156">
    <property type="term" value="F:phosphorelay response regulator activity"/>
    <property type="evidence" value="ECO:0007669"/>
    <property type="project" value="TreeGrafter"/>
</dbReference>
<dbReference type="InterPro" id="IPR024187">
    <property type="entry name" value="Sig_transdc_resp-reg_cit/mal"/>
</dbReference>
<dbReference type="InterPro" id="IPR001789">
    <property type="entry name" value="Sig_transdc_resp-reg_receiver"/>
</dbReference>
<dbReference type="SMART" id="SM00448">
    <property type="entry name" value="REC"/>
    <property type="match status" value="1"/>
</dbReference>
<dbReference type="Pfam" id="PF09339">
    <property type="entry name" value="HTH_IclR"/>
    <property type="match status" value="1"/>
</dbReference>
<evidence type="ECO:0000256" key="6">
    <source>
        <dbReference type="ARBA" id="ARBA00023125"/>
    </source>
</evidence>
<comment type="subcellular location">
    <subcellularLocation>
        <location evidence="1 9">Cytoplasm</location>
    </subcellularLocation>
</comment>
<dbReference type="OrthoDB" id="7187989at2"/>
<keyword evidence="8 9" id="KW-0804">Transcription</keyword>
<evidence type="ECO:0000313" key="13">
    <source>
        <dbReference type="Proteomes" id="UP000483004"/>
    </source>
</evidence>
<dbReference type="GO" id="GO:0005737">
    <property type="term" value="C:cytoplasm"/>
    <property type="evidence" value="ECO:0007669"/>
    <property type="project" value="UniProtKB-SubCell"/>
</dbReference>
<keyword evidence="3 10" id="KW-0597">Phosphoprotein</keyword>
<feature type="modified residue" description="4-aspartylphosphate" evidence="10">
    <location>
        <position position="59"/>
    </location>
</feature>